<dbReference type="Gene3D" id="3.40.50.300">
    <property type="entry name" value="P-loop containing nucleotide triphosphate hydrolases"/>
    <property type="match status" value="1"/>
</dbReference>
<keyword evidence="2" id="KW-1185">Reference proteome</keyword>
<dbReference type="EMBL" id="OV170232">
    <property type="protein sequence ID" value="CAH0718036.1"/>
    <property type="molecule type" value="Genomic_DNA"/>
</dbReference>
<feature type="non-terminal residue" evidence="1">
    <location>
        <position position="76"/>
    </location>
</feature>
<reference evidence="1" key="1">
    <citation type="submission" date="2021-12" db="EMBL/GenBank/DDBJ databases">
        <authorList>
            <person name="Martin H S."/>
        </authorList>
    </citation>
    <scope>NUCLEOTIDE SEQUENCE</scope>
</reference>
<proteinExistence type="predicted"/>
<dbReference type="Proteomes" id="UP000838878">
    <property type="component" value="Chromosome 12"/>
</dbReference>
<organism evidence="1 2">
    <name type="scientific">Brenthis ino</name>
    <name type="common">lesser marbled fritillary</name>
    <dbReference type="NCBI Taxonomy" id="405034"/>
    <lineage>
        <taxon>Eukaryota</taxon>
        <taxon>Metazoa</taxon>
        <taxon>Ecdysozoa</taxon>
        <taxon>Arthropoda</taxon>
        <taxon>Hexapoda</taxon>
        <taxon>Insecta</taxon>
        <taxon>Pterygota</taxon>
        <taxon>Neoptera</taxon>
        <taxon>Endopterygota</taxon>
        <taxon>Lepidoptera</taxon>
        <taxon>Glossata</taxon>
        <taxon>Ditrysia</taxon>
        <taxon>Papilionoidea</taxon>
        <taxon>Nymphalidae</taxon>
        <taxon>Heliconiinae</taxon>
        <taxon>Argynnini</taxon>
        <taxon>Brenthis</taxon>
    </lineage>
</organism>
<dbReference type="SUPFAM" id="SSF52540">
    <property type="entry name" value="P-loop containing nucleoside triphosphate hydrolases"/>
    <property type="match status" value="1"/>
</dbReference>
<protein>
    <submittedName>
        <fullName evidence="1">Uncharacterized protein</fullName>
    </submittedName>
</protein>
<dbReference type="AlphaFoldDB" id="A0A8J9Y9A6"/>
<name>A0A8J9Y9A6_9NEOP</name>
<dbReference type="InterPro" id="IPR027417">
    <property type="entry name" value="P-loop_NTPase"/>
</dbReference>
<evidence type="ECO:0000313" key="2">
    <source>
        <dbReference type="Proteomes" id="UP000838878"/>
    </source>
</evidence>
<dbReference type="OrthoDB" id="442317at2759"/>
<accession>A0A8J9Y9A6</accession>
<sequence>MGLLDKLSAWVSGGAPATVLVLGLDGSGKTSLLAALRAPAGPAVPAAAAGPAGAAEPAAPTVGHTQEHFQCIFLSY</sequence>
<gene>
    <name evidence="1" type="ORF">BINO364_LOCUS4578</name>
</gene>
<evidence type="ECO:0000313" key="1">
    <source>
        <dbReference type="EMBL" id="CAH0718036.1"/>
    </source>
</evidence>